<name>A0A6G1J155_9PLEO</name>
<keyword evidence="1" id="KW-0175">Coiled coil</keyword>
<sequence length="424" mass="49101">MSVVQFAIEKKRPKGSREKVRFADIPQTESVSDREQPEHETVKRQGGDAATWVYRLTFEPDSGSGEPNHAVDNAKDKRTSLETLVVEEVAAEFGDDASEAPQAEISGEECPPANGQTSTTKRLRRLPTKCKGRRFMTSNKARRTYRRNIKIMMKPKNLPGIIVKPGTPHRPMRPRRRSLPDVFEGRRTRMHGPDQYDDSCFEYTVWLRTNLDVRQCELKGLKTRKTRRTKEHLESKKWKLKCRRLENKLRQITNENKLHQRTNEEELQRQVTLERAHESLKKEHEIMKREKLARESEEEVARRLAEEQTAKRLSLLEAELQPYRDEQRAKEMEALHSLAIAAHEADLAKVRGDARELIQAIIEEYHLKAADEKAILEIQSNILVAKEKPKKREGSEPGIHVSRVADEPLSHQLSGLQHQQTRTY</sequence>
<feature type="compositionally biased region" description="Basic and acidic residues" evidence="2">
    <location>
        <begin position="31"/>
        <end position="46"/>
    </location>
</feature>
<feature type="coiled-coil region" evidence="1">
    <location>
        <begin position="235"/>
        <end position="307"/>
    </location>
</feature>
<feature type="compositionally biased region" description="Low complexity" evidence="2">
    <location>
        <begin position="410"/>
        <end position="424"/>
    </location>
</feature>
<feature type="region of interest" description="Disordered" evidence="2">
    <location>
        <begin position="387"/>
        <end position="424"/>
    </location>
</feature>
<dbReference type="Proteomes" id="UP000799291">
    <property type="component" value="Unassembled WGS sequence"/>
</dbReference>
<evidence type="ECO:0000256" key="2">
    <source>
        <dbReference type="SAM" id="MobiDB-lite"/>
    </source>
</evidence>
<keyword evidence="4" id="KW-1185">Reference proteome</keyword>
<proteinExistence type="predicted"/>
<evidence type="ECO:0000256" key="1">
    <source>
        <dbReference type="SAM" id="Coils"/>
    </source>
</evidence>
<evidence type="ECO:0000313" key="3">
    <source>
        <dbReference type="EMBL" id="KAF2683879.1"/>
    </source>
</evidence>
<protein>
    <submittedName>
        <fullName evidence="3">Uncharacterized protein</fullName>
    </submittedName>
</protein>
<organism evidence="3 4">
    <name type="scientific">Lentithecium fluviatile CBS 122367</name>
    <dbReference type="NCBI Taxonomy" id="1168545"/>
    <lineage>
        <taxon>Eukaryota</taxon>
        <taxon>Fungi</taxon>
        <taxon>Dikarya</taxon>
        <taxon>Ascomycota</taxon>
        <taxon>Pezizomycotina</taxon>
        <taxon>Dothideomycetes</taxon>
        <taxon>Pleosporomycetidae</taxon>
        <taxon>Pleosporales</taxon>
        <taxon>Massarineae</taxon>
        <taxon>Lentitheciaceae</taxon>
        <taxon>Lentithecium</taxon>
    </lineage>
</organism>
<gene>
    <name evidence="3" type="ORF">K458DRAFT_487932</name>
</gene>
<accession>A0A6G1J155</accession>
<feature type="region of interest" description="Disordered" evidence="2">
    <location>
        <begin position="158"/>
        <end position="177"/>
    </location>
</feature>
<feature type="region of interest" description="Disordered" evidence="2">
    <location>
        <begin position="100"/>
        <end position="122"/>
    </location>
</feature>
<dbReference type="EMBL" id="MU005583">
    <property type="protein sequence ID" value="KAF2683879.1"/>
    <property type="molecule type" value="Genomic_DNA"/>
</dbReference>
<dbReference type="AlphaFoldDB" id="A0A6G1J155"/>
<reference evidence="3" key="1">
    <citation type="journal article" date="2020" name="Stud. Mycol.">
        <title>101 Dothideomycetes genomes: a test case for predicting lifestyles and emergence of pathogens.</title>
        <authorList>
            <person name="Haridas S."/>
            <person name="Albert R."/>
            <person name="Binder M."/>
            <person name="Bloem J."/>
            <person name="Labutti K."/>
            <person name="Salamov A."/>
            <person name="Andreopoulos B."/>
            <person name="Baker S."/>
            <person name="Barry K."/>
            <person name="Bills G."/>
            <person name="Bluhm B."/>
            <person name="Cannon C."/>
            <person name="Castanera R."/>
            <person name="Culley D."/>
            <person name="Daum C."/>
            <person name="Ezra D."/>
            <person name="Gonzalez J."/>
            <person name="Henrissat B."/>
            <person name="Kuo A."/>
            <person name="Liang C."/>
            <person name="Lipzen A."/>
            <person name="Lutzoni F."/>
            <person name="Magnuson J."/>
            <person name="Mondo S."/>
            <person name="Nolan M."/>
            <person name="Ohm R."/>
            <person name="Pangilinan J."/>
            <person name="Park H.-J."/>
            <person name="Ramirez L."/>
            <person name="Alfaro M."/>
            <person name="Sun H."/>
            <person name="Tritt A."/>
            <person name="Yoshinaga Y."/>
            <person name="Zwiers L.-H."/>
            <person name="Turgeon B."/>
            <person name="Goodwin S."/>
            <person name="Spatafora J."/>
            <person name="Crous P."/>
            <person name="Grigoriev I."/>
        </authorList>
    </citation>
    <scope>NUCLEOTIDE SEQUENCE</scope>
    <source>
        <strain evidence="3">CBS 122367</strain>
    </source>
</reference>
<evidence type="ECO:0000313" key="4">
    <source>
        <dbReference type="Proteomes" id="UP000799291"/>
    </source>
</evidence>
<feature type="region of interest" description="Disordered" evidence="2">
    <location>
        <begin position="1"/>
        <end position="48"/>
    </location>
</feature>